<dbReference type="InterPro" id="IPR029044">
    <property type="entry name" value="Nucleotide-diphossugar_trans"/>
</dbReference>
<keyword evidence="2" id="KW-0808">Transferase</keyword>
<dbReference type="Gene3D" id="3.90.550.10">
    <property type="entry name" value="Spore Coat Polysaccharide Biosynthesis Protein SpsA, Chain A"/>
    <property type="match status" value="1"/>
</dbReference>
<keyword evidence="3" id="KW-0472">Membrane</keyword>
<proteinExistence type="inferred from homology"/>
<evidence type="ECO:0000313" key="4">
    <source>
        <dbReference type="EMBL" id="KAL3797208.1"/>
    </source>
</evidence>
<protein>
    <recommendedName>
        <fullName evidence="6">Hexosyltransferase</fullName>
    </recommendedName>
</protein>
<keyword evidence="3" id="KW-1133">Transmembrane helix</keyword>
<evidence type="ECO:0000256" key="1">
    <source>
        <dbReference type="ARBA" id="ARBA00007677"/>
    </source>
</evidence>
<dbReference type="Proteomes" id="UP001530400">
    <property type="component" value="Unassembled WGS sequence"/>
</dbReference>
<comment type="caution">
    <text evidence="4">The sequence shown here is derived from an EMBL/GenBank/DDBJ whole genome shotgun (WGS) entry which is preliminary data.</text>
</comment>
<evidence type="ECO:0008006" key="6">
    <source>
        <dbReference type="Google" id="ProtNLM"/>
    </source>
</evidence>
<accession>A0ABD3QA58</accession>
<gene>
    <name evidence="4" type="ORF">ACHAWO_000637</name>
</gene>
<evidence type="ECO:0000256" key="3">
    <source>
        <dbReference type="SAM" id="Phobius"/>
    </source>
</evidence>
<keyword evidence="3" id="KW-0812">Transmembrane</keyword>
<organism evidence="4 5">
    <name type="scientific">Cyclotella atomus</name>
    <dbReference type="NCBI Taxonomy" id="382360"/>
    <lineage>
        <taxon>Eukaryota</taxon>
        <taxon>Sar</taxon>
        <taxon>Stramenopiles</taxon>
        <taxon>Ochrophyta</taxon>
        <taxon>Bacillariophyta</taxon>
        <taxon>Coscinodiscophyceae</taxon>
        <taxon>Thalassiosirophycidae</taxon>
        <taxon>Stephanodiscales</taxon>
        <taxon>Stephanodiscaceae</taxon>
        <taxon>Cyclotella</taxon>
    </lineage>
</organism>
<name>A0ABD3QA58_9STRA</name>
<dbReference type="SUPFAM" id="SSF53448">
    <property type="entry name" value="Nucleotide-diphospho-sugar transferases"/>
    <property type="match status" value="1"/>
</dbReference>
<sequence length="453" mass="52351">MNPVASAKSNRPRHSKRNCILSALLVFMLIVAFFQIYIVHSQISFTDGYGTPTNVNKGGTTKEKRDRGIKLHNTESNQVASSSHYTDVIVYLAQFGKFHTSYGLQRDANKESITGLSKLNKSLELLYTNYVNEFPSCDVLIFYDTEHGPDNETMILLSRSRPQVQFRELKGEWWSLPHGLKPKDRFKWNRPAFSIGYRHMIRWFAILIWPYLANEGYTHVMRMDDDSYLHSRMVYNIFDYMRQNNKRYGFRMPVLEEAVGVGYDVIVDSFLEMHPNATSKELVHIFMQERYVGFYNNWFIADVSFFLTPPVSSLLELIDLTDIIYTQRTGDLVIHSTAVRLFLHPKQIQYFRDFTYEHMTLCRKDKCGPWIRNGCPQNGGIARGIGAHTDEEWMSFSNDVISRFSGKSCDGSLMNGIDFIGAEDIRYCSKIHSRCRPYIELLLGIDNATSTIA</sequence>
<feature type="transmembrane region" description="Helical" evidence="3">
    <location>
        <begin position="20"/>
        <end position="38"/>
    </location>
</feature>
<dbReference type="Pfam" id="PF01793">
    <property type="entry name" value="Glyco_transf_15"/>
    <property type="match status" value="1"/>
</dbReference>
<dbReference type="InterPro" id="IPR002685">
    <property type="entry name" value="Glyco_trans_15"/>
</dbReference>
<keyword evidence="5" id="KW-1185">Reference proteome</keyword>
<dbReference type="GO" id="GO:0016740">
    <property type="term" value="F:transferase activity"/>
    <property type="evidence" value="ECO:0007669"/>
    <property type="project" value="UniProtKB-KW"/>
</dbReference>
<dbReference type="PANTHER" id="PTHR31121:SF6">
    <property type="entry name" value="ALPHA-1,2 MANNOSYLTRANSFERASE KTR1"/>
    <property type="match status" value="1"/>
</dbReference>
<dbReference type="AlphaFoldDB" id="A0ABD3QA58"/>
<dbReference type="PANTHER" id="PTHR31121">
    <property type="entry name" value="ALPHA-1,2 MANNOSYLTRANSFERASE KTR1"/>
    <property type="match status" value="1"/>
</dbReference>
<dbReference type="EMBL" id="JALLPJ020000264">
    <property type="protein sequence ID" value="KAL3797208.1"/>
    <property type="molecule type" value="Genomic_DNA"/>
</dbReference>
<evidence type="ECO:0000256" key="2">
    <source>
        <dbReference type="ARBA" id="ARBA00022679"/>
    </source>
</evidence>
<comment type="similarity">
    <text evidence="1">Belongs to the glycosyltransferase 15 family.</text>
</comment>
<evidence type="ECO:0000313" key="5">
    <source>
        <dbReference type="Proteomes" id="UP001530400"/>
    </source>
</evidence>
<reference evidence="4 5" key="1">
    <citation type="submission" date="2024-10" db="EMBL/GenBank/DDBJ databases">
        <title>Updated reference genomes for cyclostephanoid diatoms.</title>
        <authorList>
            <person name="Roberts W.R."/>
            <person name="Alverson A.J."/>
        </authorList>
    </citation>
    <scope>NUCLEOTIDE SEQUENCE [LARGE SCALE GENOMIC DNA]</scope>
    <source>
        <strain evidence="4 5">AJA010-31</strain>
    </source>
</reference>